<evidence type="ECO:0000259" key="9">
    <source>
        <dbReference type="PROSITE" id="PS51857"/>
    </source>
</evidence>
<comment type="subcellular location">
    <subcellularLocation>
        <location evidence="1 7">Cytoplasm</location>
    </subcellularLocation>
</comment>
<protein>
    <submittedName>
        <fullName evidence="10">Cold-shock protein</fullName>
    </submittedName>
</protein>
<dbReference type="PANTHER" id="PTHR46565">
    <property type="entry name" value="COLD SHOCK DOMAIN PROTEIN 2"/>
    <property type="match status" value="1"/>
</dbReference>
<dbReference type="InterPro" id="IPR002059">
    <property type="entry name" value="CSP_DNA-bd"/>
</dbReference>
<gene>
    <name evidence="10" type="ORF">E2A64_16920</name>
</gene>
<accession>A0A4V3A6V4</accession>
<reference evidence="10 11" key="1">
    <citation type="journal article" date="2013" name="Int. J. Syst. Evol. Microbiol.">
        <title>Hoeflea suaedae sp. nov., an endophytic bacterium isolated from the root of the halophyte Suaeda maritima.</title>
        <authorList>
            <person name="Chung E.J."/>
            <person name="Park J.A."/>
            <person name="Pramanik P."/>
            <person name="Bibi F."/>
            <person name="Jeon C.O."/>
            <person name="Chung Y.R."/>
        </authorList>
    </citation>
    <scope>NUCLEOTIDE SEQUENCE [LARGE SCALE GENOMIC DNA]</scope>
    <source>
        <strain evidence="10 11">YC6898</strain>
    </source>
</reference>
<evidence type="ECO:0000313" key="11">
    <source>
        <dbReference type="Proteomes" id="UP000295131"/>
    </source>
</evidence>
<dbReference type="AlphaFoldDB" id="A0A4V3A6V4"/>
<dbReference type="SUPFAM" id="SSF50249">
    <property type="entry name" value="Nucleic acid-binding proteins"/>
    <property type="match status" value="1"/>
</dbReference>
<dbReference type="Gene3D" id="2.40.50.140">
    <property type="entry name" value="Nucleic acid-binding proteins"/>
    <property type="match status" value="1"/>
</dbReference>
<evidence type="ECO:0000256" key="7">
    <source>
        <dbReference type="RuleBase" id="RU000408"/>
    </source>
</evidence>
<evidence type="ECO:0000256" key="2">
    <source>
        <dbReference type="ARBA" id="ARBA00022490"/>
    </source>
</evidence>
<keyword evidence="6" id="KW-0804">Transcription</keyword>
<evidence type="ECO:0000256" key="8">
    <source>
        <dbReference type="SAM" id="MobiDB-lite"/>
    </source>
</evidence>
<dbReference type="OrthoDB" id="9801414at2"/>
<dbReference type="PANTHER" id="PTHR46565:SF20">
    <property type="entry name" value="COLD SHOCK DOMAIN-CONTAINING PROTEIN 4"/>
    <property type="match status" value="1"/>
</dbReference>
<dbReference type="Pfam" id="PF00313">
    <property type="entry name" value="CSD"/>
    <property type="match status" value="1"/>
</dbReference>
<dbReference type="Proteomes" id="UP000295131">
    <property type="component" value="Unassembled WGS sequence"/>
</dbReference>
<dbReference type="InterPro" id="IPR019844">
    <property type="entry name" value="CSD_CS"/>
</dbReference>
<dbReference type="PROSITE" id="PS51857">
    <property type="entry name" value="CSD_2"/>
    <property type="match status" value="1"/>
</dbReference>
<organism evidence="10 11">
    <name type="scientific">Pseudohoeflea suaedae</name>
    <dbReference type="NCBI Taxonomy" id="877384"/>
    <lineage>
        <taxon>Bacteria</taxon>
        <taxon>Pseudomonadati</taxon>
        <taxon>Pseudomonadota</taxon>
        <taxon>Alphaproteobacteria</taxon>
        <taxon>Hyphomicrobiales</taxon>
        <taxon>Rhizobiaceae</taxon>
        <taxon>Pseudohoeflea</taxon>
    </lineage>
</organism>
<keyword evidence="3" id="KW-0805">Transcription regulation</keyword>
<evidence type="ECO:0000256" key="3">
    <source>
        <dbReference type="ARBA" id="ARBA00023015"/>
    </source>
</evidence>
<keyword evidence="4" id="KW-0238">DNA-binding</keyword>
<feature type="domain" description="CSD" evidence="9">
    <location>
        <begin position="2"/>
        <end position="69"/>
    </location>
</feature>
<evidence type="ECO:0000256" key="5">
    <source>
        <dbReference type="ARBA" id="ARBA00023159"/>
    </source>
</evidence>
<sequence length="71" mass="7607">MADMGTVKFFNSEKGYGFIKPDTGGADIFVHISAVQASGLAELTENQKVSYETEPDRRGKGPKAVNLTVVS</sequence>
<proteinExistence type="predicted"/>
<evidence type="ECO:0000256" key="6">
    <source>
        <dbReference type="ARBA" id="ARBA00023163"/>
    </source>
</evidence>
<dbReference type="CDD" id="cd04458">
    <property type="entry name" value="CSP_CDS"/>
    <property type="match status" value="1"/>
</dbReference>
<evidence type="ECO:0000313" key="10">
    <source>
        <dbReference type="EMBL" id="TDH34349.1"/>
    </source>
</evidence>
<dbReference type="GO" id="GO:0003677">
    <property type="term" value="F:DNA binding"/>
    <property type="evidence" value="ECO:0007669"/>
    <property type="project" value="UniProtKB-KW"/>
</dbReference>
<dbReference type="InterPro" id="IPR012156">
    <property type="entry name" value="Cold_shock_CspA"/>
</dbReference>
<dbReference type="SMART" id="SM00357">
    <property type="entry name" value="CSP"/>
    <property type="match status" value="1"/>
</dbReference>
<dbReference type="InterPro" id="IPR011129">
    <property type="entry name" value="CSD"/>
</dbReference>
<evidence type="ECO:0000256" key="1">
    <source>
        <dbReference type="ARBA" id="ARBA00004496"/>
    </source>
</evidence>
<name>A0A4V3A6V4_9HYPH</name>
<dbReference type="GO" id="GO:0005829">
    <property type="term" value="C:cytosol"/>
    <property type="evidence" value="ECO:0007669"/>
    <property type="project" value="UniProtKB-ARBA"/>
</dbReference>
<feature type="region of interest" description="Disordered" evidence="8">
    <location>
        <begin position="48"/>
        <end position="71"/>
    </location>
</feature>
<dbReference type="PRINTS" id="PR00050">
    <property type="entry name" value="COLDSHOCK"/>
</dbReference>
<evidence type="ECO:0000256" key="4">
    <source>
        <dbReference type="ARBA" id="ARBA00023125"/>
    </source>
</evidence>
<dbReference type="EMBL" id="SMSI01000004">
    <property type="protein sequence ID" value="TDH34349.1"/>
    <property type="molecule type" value="Genomic_DNA"/>
</dbReference>
<keyword evidence="2" id="KW-0963">Cytoplasm</keyword>
<dbReference type="InterPro" id="IPR012340">
    <property type="entry name" value="NA-bd_OB-fold"/>
</dbReference>
<dbReference type="PIRSF" id="PIRSF002599">
    <property type="entry name" value="Cold_shock_A"/>
    <property type="match status" value="1"/>
</dbReference>
<dbReference type="RefSeq" id="WP_133285695.1">
    <property type="nucleotide sequence ID" value="NZ_SMSI01000004.1"/>
</dbReference>
<dbReference type="PROSITE" id="PS00352">
    <property type="entry name" value="CSD_1"/>
    <property type="match status" value="1"/>
</dbReference>
<keyword evidence="11" id="KW-1185">Reference proteome</keyword>
<keyword evidence="5" id="KW-0010">Activator</keyword>
<comment type="caution">
    <text evidence="10">The sequence shown here is derived from an EMBL/GenBank/DDBJ whole genome shotgun (WGS) entry which is preliminary data.</text>
</comment>